<protein>
    <recommendedName>
        <fullName evidence="3">BrxE family protein</fullName>
    </recommendedName>
</protein>
<accession>A0ABQ2QA67</accession>
<evidence type="ECO:0000313" key="2">
    <source>
        <dbReference type="Proteomes" id="UP000654367"/>
    </source>
</evidence>
<gene>
    <name evidence="1" type="ORF">GCM10009409_34980</name>
</gene>
<keyword evidence="2" id="KW-1185">Reference proteome</keyword>
<organism evidence="1 2">
    <name type="scientific">Shewanella saliphila</name>
    <dbReference type="NCBI Taxonomy" id="2282698"/>
    <lineage>
        <taxon>Bacteria</taxon>
        <taxon>Pseudomonadati</taxon>
        <taxon>Pseudomonadota</taxon>
        <taxon>Gammaproteobacteria</taxon>
        <taxon>Alteromonadales</taxon>
        <taxon>Shewanellaceae</taxon>
        <taxon>Shewanella</taxon>
    </lineage>
</organism>
<dbReference type="RefSeq" id="WP_188922764.1">
    <property type="nucleotide sequence ID" value="NZ_BMQV01000051.1"/>
</dbReference>
<reference evidence="2" key="1">
    <citation type="journal article" date="2019" name="Int. J. Syst. Evol. Microbiol.">
        <title>The Global Catalogue of Microorganisms (GCM) 10K type strain sequencing project: providing services to taxonomists for standard genome sequencing and annotation.</title>
        <authorList>
            <consortium name="The Broad Institute Genomics Platform"/>
            <consortium name="The Broad Institute Genome Sequencing Center for Infectious Disease"/>
            <person name="Wu L."/>
            <person name="Ma J."/>
        </authorList>
    </citation>
    <scope>NUCLEOTIDE SEQUENCE [LARGE SCALE GENOMIC DNA]</scope>
    <source>
        <strain evidence="2">JCM 32304</strain>
    </source>
</reference>
<dbReference type="Proteomes" id="UP000654367">
    <property type="component" value="Unassembled WGS sequence"/>
</dbReference>
<evidence type="ECO:0000313" key="1">
    <source>
        <dbReference type="EMBL" id="GGP66800.1"/>
    </source>
</evidence>
<dbReference type="InterPro" id="IPR058690">
    <property type="entry name" value="BrxE"/>
</dbReference>
<dbReference type="EMBL" id="BMQV01000051">
    <property type="protein sequence ID" value="GGP66800.1"/>
    <property type="molecule type" value="Genomic_DNA"/>
</dbReference>
<dbReference type="NCBIfam" id="NF033447">
    <property type="entry name" value="BrxE_fam"/>
    <property type="match status" value="1"/>
</dbReference>
<name>A0ABQ2QA67_9GAMM</name>
<sequence length="168" mass="19103">MDKETIDKLISLRYLVGFLGEKSQFSWWASNFLNPSTKKMLEFTFPRTAYIAQYEAVSAAAAKIHDESIGVGKSFHLFRLPEFIEKTLVEQLKRDKSDKYESLIISKEDAIERLSELSSSASLIGEGPINVGQVKSNQWEQSIPRIASAYLQAFNDHKKAFPYFQGDI</sequence>
<evidence type="ECO:0008006" key="3">
    <source>
        <dbReference type="Google" id="ProtNLM"/>
    </source>
</evidence>
<comment type="caution">
    <text evidence="1">The sequence shown here is derived from an EMBL/GenBank/DDBJ whole genome shotgun (WGS) entry which is preliminary data.</text>
</comment>
<dbReference type="Pfam" id="PF26412">
    <property type="entry name" value="BrxE"/>
    <property type="match status" value="1"/>
</dbReference>
<proteinExistence type="predicted"/>